<dbReference type="AlphaFoldDB" id="A0A484ZUK3"/>
<reference evidence="1 2" key="1">
    <citation type="submission" date="2019-03" db="EMBL/GenBank/DDBJ databases">
        <authorList>
            <consortium name="Pathogen Informatics"/>
        </authorList>
    </citation>
    <scope>NUCLEOTIDE SEQUENCE [LARGE SCALE GENOMIC DNA]</scope>
    <source>
        <strain evidence="1 2">NCTC12282</strain>
    </source>
</reference>
<evidence type="ECO:0000313" key="2">
    <source>
        <dbReference type="Proteomes" id="UP000373449"/>
    </source>
</evidence>
<sequence length="66" mass="7429">MMNPKKQKITDTNLSHMIQGIESQAVYETILNNPGGCGSIEHDGFVSYQPVKGEWVHPYLNIVQKN</sequence>
<dbReference type="EMBL" id="CAADJA010000002">
    <property type="protein sequence ID" value="VFS51023.1"/>
    <property type="molecule type" value="Genomic_DNA"/>
</dbReference>
<accession>A0A484ZUK3</accession>
<gene>
    <name evidence="1" type="ORF">NCTC12282_04804</name>
</gene>
<dbReference type="Proteomes" id="UP000373449">
    <property type="component" value="Unassembled WGS sequence"/>
</dbReference>
<organism evidence="1 2">
    <name type="scientific">Budvicia aquatica</name>
    <dbReference type="NCBI Taxonomy" id="82979"/>
    <lineage>
        <taxon>Bacteria</taxon>
        <taxon>Pseudomonadati</taxon>
        <taxon>Pseudomonadota</taxon>
        <taxon>Gammaproteobacteria</taxon>
        <taxon>Enterobacterales</taxon>
        <taxon>Budviciaceae</taxon>
        <taxon>Budvicia</taxon>
    </lineage>
</organism>
<protein>
    <submittedName>
        <fullName evidence="1">Uncharacterized protein</fullName>
    </submittedName>
</protein>
<proteinExistence type="predicted"/>
<evidence type="ECO:0000313" key="1">
    <source>
        <dbReference type="EMBL" id="VFS51023.1"/>
    </source>
</evidence>
<name>A0A484ZUK3_9GAMM</name>